<feature type="chain" id="PRO_5039435009" description="Lipoprotein" evidence="2">
    <location>
        <begin position="19"/>
        <end position="277"/>
    </location>
</feature>
<keyword evidence="2" id="KW-0732">Signal</keyword>
<sequence>MRLSGAAVAAALLPVVLAGCGSDDSGSDDTGSDDGGRTSDPAAQIELPQSDEPVELDPAAFSPDVTNPWFPLEPGTRWTYREVDEEGEVLEVVVTATSETRTIANGVEARVVRDTVTLDGEIIEDTLDWYAQDAAGTVWYLGEDTAEFEDGELTSHEGSFEAGVDGAQAGVIMPAEPAVGDSYRQEYYEGVAEDAGEVLALDGTATVPAGSYDDLVQTADTNALEPGVLEHKFYARDVGVVLTIDLESEGREELVSMGTVSAAEARRAGTAPLGSSY</sequence>
<organism evidence="3 4">
    <name type="scientific">Nocardioides immobilis</name>
    <dbReference type="NCBI Taxonomy" id="2049295"/>
    <lineage>
        <taxon>Bacteria</taxon>
        <taxon>Bacillati</taxon>
        <taxon>Actinomycetota</taxon>
        <taxon>Actinomycetes</taxon>
        <taxon>Propionibacteriales</taxon>
        <taxon>Nocardioidaceae</taxon>
        <taxon>Nocardioides</taxon>
    </lineage>
</organism>
<dbReference type="OrthoDB" id="9151379at2"/>
<dbReference type="AlphaFoldDB" id="A0A417XSC9"/>
<evidence type="ECO:0000256" key="2">
    <source>
        <dbReference type="SAM" id="SignalP"/>
    </source>
</evidence>
<feature type="signal peptide" evidence="2">
    <location>
        <begin position="1"/>
        <end position="18"/>
    </location>
</feature>
<feature type="region of interest" description="Disordered" evidence="1">
    <location>
        <begin position="20"/>
        <end position="52"/>
    </location>
</feature>
<dbReference type="RefSeq" id="WP_118929113.1">
    <property type="nucleotide sequence ID" value="NZ_QXGH01000053.1"/>
</dbReference>
<evidence type="ECO:0000313" key="4">
    <source>
        <dbReference type="Proteomes" id="UP000283644"/>
    </source>
</evidence>
<gene>
    <name evidence="3" type="ORF">D0Z08_30835</name>
</gene>
<reference evidence="3 4" key="1">
    <citation type="submission" date="2018-09" db="EMBL/GenBank/DDBJ databases">
        <title>Genome sequencing of Nocardioides immobilis CCTCC AB 2017083 for comparison to Nocardioides silvaticus.</title>
        <authorList>
            <person name="Li C."/>
            <person name="Wang G."/>
        </authorList>
    </citation>
    <scope>NUCLEOTIDE SEQUENCE [LARGE SCALE GENOMIC DNA]</scope>
    <source>
        <strain evidence="3 4">CCTCC AB 2017083</strain>
    </source>
</reference>
<comment type="caution">
    <text evidence="3">The sequence shown here is derived from an EMBL/GenBank/DDBJ whole genome shotgun (WGS) entry which is preliminary data.</text>
</comment>
<proteinExistence type="predicted"/>
<dbReference type="EMBL" id="QXGH01000053">
    <property type="protein sequence ID" value="RHW23226.1"/>
    <property type="molecule type" value="Genomic_DNA"/>
</dbReference>
<keyword evidence="4" id="KW-1185">Reference proteome</keyword>
<evidence type="ECO:0008006" key="5">
    <source>
        <dbReference type="Google" id="ProtNLM"/>
    </source>
</evidence>
<accession>A0A417XSC9</accession>
<dbReference type="PROSITE" id="PS51257">
    <property type="entry name" value="PROKAR_LIPOPROTEIN"/>
    <property type="match status" value="1"/>
</dbReference>
<dbReference type="Proteomes" id="UP000283644">
    <property type="component" value="Unassembled WGS sequence"/>
</dbReference>
<evidence type="ECO:0000256" key="1">
    <source>
        <dbReference type="SAM" id="MobiDB-lite"/>
    </source>
</evidence>
<name>A0A417XSC9_9ACTN</name>
<evidence type="ECO:0000313" key="3">
    <source>
        <dbReference type="EMBL" id="RHW23226.1"/>
    </source>
</evidence>
<protein>
    <recommendedName>
        <fullName evidence="5">Lipoprotein</fullName>
    </recommendedName>
</protein>